<dbReference type="RefSeq" id="WP_010599844.1">
    <property type="nucleotide sequence ID" value="NZ_JAPJUH010000003.1"/>
</dbReference>
<protein>
    <submittedName>
        <fullName evidence="2">Uncharacterized protein</fullName>
    </submittedName>
</protein>
<keyword evidence="1" id="KW-1133">Transmembrane helix</keyword>
<dbReference type="AlphaFoldDB" id="A0A9X3DCB6"/>
<keyword evidence="1" id="KW-0472">Membrane</keyword>
<comment type="caution">
    <text evidence="2">The sequence shown here is derived from an EMBL/GenBank/DDBJ whole genome shotgun (WGS) entry which is preliminary data.</text>
</comment>
<organism evidence="2 3">
    <name type="scientific">Pedobacter agri</name>
    <dbReference type="NCBI Taxonomy" id="454586"/>
    <lineage>
        <taxon>Bacteria</taxon>
        <taxon>Pseudomonadati</taxon>
        <taxon>Bacteroidota</taxon>
        <taxon>Sphingobacteriia</taxon>
        <taxon>Sphingobacteriales</taxon>
        <taxon>Sphingobacteriaceae</taxon>
        <taxon>Pedobacter</taxon>
    </lineage>
</organism>
<sequence>MFRKIHFRLADKRFLSELNEAFGPIWNWCLAKCRLVMIRYPRPVFTVMVLSIGFSLMVLAGDIFGGKDTVVRSKGAPMVSGMDIGAAGFYQGLESISSTATKIRRNMELNQRVDSLLKKQQLTHQDSLWLSQALKVMER</sequence>
<evidence type="ECO:0000256" key="1">
    <source>
        <dbReference type="SAM" id="Phobius"/>
    </source>
</evidence>
<proteinExistence type="predicted"/>
<accession>A0A9X3DCB6</accession>
<feature type="transmembrane region" description="Helical" evidence="1">
    <location>
        <begin position="44"/>
        <end position="64"/>
    </location>
</feature>
<reference evidence="2" key="1">
    <citation type="submission" date="2022-11" db="EMBL/GenBank/DDBJ databases">
        <authorList>
            <person name="Graham C."/>
            <person name="Newman J.D."/>
        </authorList>
    </citation>
    <scope>NUCLEOTIDE SEQUENCE</scope>
    <source>
        <strain evidence="2">DSM 19486</strain>
    </source>
</reference>
<evidence type="ECO:0000313" key="2">
    <source>
        <dbReference type="EMBL" id="MCX3264994.1"/>
    </source>
</evidence>
<name>A0A9X3DCB6_9SPHI</name>
<evidence type="ECO:0000313" key="3">
    <source>
        <dbReference type="Proteomes" id="UP001142592"/>
    </source>
</evidence>
<dbReference type="EMBL" id="JAPJUH010000003">
    <property type="protein sequence ID" value="MCX3264994.1"/>
    <property type="molecule type" value="Genomic_DNA"/>
</dbReference>
<keyword evidence="3" id="KW-1185">Reference proteome</keyword>
<dbReference type="Proteomes" id="UP001142592">
    <property type="component" value="Unassembled WGS sequence"/>
</dbReference>
<gene>
    <name evidence="2" type="ORF">OQZ29_09570</name>
</gene>
<keyword evidence="1" id="KW-0812">Transmembrane</keyword>